<keyword evidence="5" id="KW-0862">Zinc</keyword>
<dbReference type="InterPro" id="IPR008753">
    <property type="entry name" value="Peptidase_M13_N"/>
</dbReference>
<feature type="domain" description="Peptidase M13 C-terminal" evidence="7">
    <location>
        <begin position="364"/>
        <end position="449"/>
    </location>
</feature>
<dbReference type="PANTHER" id="PTHR11733">
    <property type="entry name" value="ZINC METALLOPROTEASE FAMILY M13 NEPRILYSIN-RELATED"/>
    <property type="match status" value="1"/>
</dbReference>
<dbReference type="Proteomes" id="UP000717515">
    <property type="component" value="Unassembled WGS sequence"/>
</dbReference>
<evidence type="ECO:0000256" key="3">
    <source>
        <dbReference type="ARBA" id="ARBA00022723"/>
    </source>
</evidence>
<evidence type="ECO:0000313" key="9">
    <source>
        <dbReference type="EMBL" id="KAG9327259.1"/>
    </source>
</evidence>
<accession>A0A9P8IEH7</accession>
<dbReference type="Pfam" id="PF01431">
    <property type="entry name" value="Peptidase_M13"/>
    <property type="match status" value="1"/>
</dbReference>
<protein>
    <submittedName>
        <fullName evidence="9">Uncharacterized protein</fullName>
    </submittedName>
</protein>
<organism evidence="9 10">
    <name type="scientific">Mortierella alpina</name>
    <name type="common">Oleaginous fungus</name>
    <name type="synonym">Mortierella renispora</name>
    <dbReference type="NCBI Taxonomy" id="64518"/>
    <lineage>
        <taxon>Eukaryota</taxon>
        <taxon>Fungi</taxon>
        <taxon>Fungi incertae sedis</taxon>
        <taxon>Mucoromycota</taxon>
        <taxon>Mortierellomycotina</taxon>
        <taxon>Mortierellomycetes</taxon>
        <taxon>Mortierellales</taxon>
        <taxon>Mortierellaceae</taxon>
        <taxon>Mortierella</taxon>
    </lineage>
</organism>
<evidence type="ECO:0000259" key="7">
    <source>
        <dbReference type="Pfam" id="PF01431"/>
    </source>
</evidence>
<evidence type="ECO:0000256" key="2">
    <source>
        <dbReference type="ARBA" id="ARBA00022670"/>
    </source>
</evidence>
<dbReference type="PRINTS" id="PR00786">
    <property type="entry name" value="NEPRILYSIN"/>
</dbReference>
<keyword evidence="4" id="KW-0378">Hydrolase</keyword>
<evidence type="ECO:0000259" key="8">
    <source>
        <dbReference type="Pfam" id="PF05649"/>
    </source>
</evidence>
<dbReference type="GO" id="GO:0005886">
    <property type="term" value="C:plasma membrane"/>
    <property type="evidence" value="ECO:0007669"/>
    <property type="project" value="TreeGrafter"/>
</dbReference>
<keyword evidence="3" id="KW-0479">Metal-binding</keyword>
<dbReference type="InterPro" id="IPR018497">
    <property type="entry name" value="Peptidase_M13_C"/>
</dbReference>
<keyword evidence="2" id="KW-0645">Protease</keyword>
<evidence type="ECO:0000256" key="4">
    <source>
        <dbReference type="ARBA" id="ARBA00022801"/>
    </source>
</evidence>
<dbReference type="Gene3D" id="1.10.1380.10">
    <property type="entry name" value="Neutral endopeptidase , domain2"/>
    <property type="match status" value="1"/>
</dbReference>
<feature type="non-terminal residue" evidence="9">
    <location>
        <position position="1"/>
    </location>
</feature>
<comment type="caution">
    <text evidence="9">The sequence shown here is derived from an EMBL/GenBank/DDBJ whole genome shotgun (WGS) entry which is preliminary data.</text>
</comment>
<proteinExistence type="predicted"/>
<reference evidence="9" key="1">
    <citation type="submission" date="2021-07" db="EMBL/GenBank/DDBJ databases">
        <title>Draft genome of Mortierella alpina, strain LL118, isolated from an aspen leaf litter sample.</title>
        <authorList>
            <person name="Yang S."/>
            <person name="Vinatzer B.A."/>
        </authorList>
    </citation>
    <scope>NUCLEOTIDE SEQUENCE</scope>
    <source>
        <strain evidence="9">LL118</strain>
    </source>
</reference>
<evidence type="ECO:0000256" key="5">
    <source>
        <dbReference type="ARBA" id="ARBA00022833"/>
    </source>
</evidence>
<dbReference type="EMBL" id="JAIFTL010000007">
    <property type="protein sequence ID" value="KAG9327259.1"/>
    <property type="molecule type" value="Genomic_DNA"/>
</dbReference>
<dbReference type="InterPro" id="IPR042089">
    <property type="entry name" value="Peptidase_M13_dom_2"/>
</dbReference>
<evidence type="ECO:0000256" key="6">
    <source>
        <dbReference type="ARBA" id="ARBA00023049"/>
    </source>
</evidence>
<dbReference type="Gene3D" id="3.40.390.10">
    <property type="entry name" value="Collagenase (Catalytic Domain)"/>
    <property type="match status" value="1"/>
</dbReference>
<dbReference type="PANTHER" id="PTHR11733:SF240">
    <property type="entry name" value="GH14155P-RELATED"/>
    <property type="match status" value="1"/>
</dbReference>
<dbReference type="GO" id="GO:0046872">
    <property type="term" value="F:metal ion binding"/>
    <property type="evidence" value="ECO:0007669"/>
    <property type="project" value="UniProtKB-KW"/>
</dbReference>
<dbReference type="PROSITE" id="PS51885">
    <property type="entry name" value="NEPRILYSIN"/>
    <property type="match status" value="1"/>
</dbReference>
<dbReference type="InterPro" id="IPR000718">
    <property type="entry name" value="Peptidase_M13"/>
</dbReference>
<dbReference type="Pfam" id="PF05649">
    <property type="entry name" value="Peptidase_M13_N"/>
    <property type="match status" value="1"/>
</dbReference>
<sequence length="465" mass="52876">MVFIVVHGLLAQGGRSERFPQPECTTAQCAIKANAKLDAIDTEIDPCADFYAYAYSSGPFPMDANGTVDKNALFKTLAHLNKMGLGVFSSFSLSIDARGLKRRVLYLSGDEHNGDCNKAAVPIALQSIMDNSGSTHPSSPNSSSVPVYKDLRRWLRAVKYAANFMQKLLAISETNLNNTWSPQSMEEIAAMTPSINWTLFLKKMFPPDIGNTRPIIIASPEYQRNLDTILRSVKPIELQSYFIWETVRQLQSQYQSPDASQKRWRYCIRVVKTELSGLLNTRGEAIKKLIQTVILVGSNPKFQSSMSLHRRYINYTVVPDDYFGNRLRYRIWRLETLFKRMDKGVDRDAFSFPFSRLNLGSMRQRNNIEIPAGMLQPPLFHPDYPDYINLSGIGALIAHELTHHFDGYGRLFDEEGSEVNWWSNVSTTAFYRKAKCFVDQYNNYTVRDKLFDHGGLDINLTMAIP</sequence>
<dbReference type="SUPFAM" id="SSF55486">
    <property type="entry name" value="Metalloproteases ('zincins'), catalytic domain"/>
    <property type="match status" value="1"/>
</dbReference>
<dbReference type="InterPro" id="IPR024079">
    <property type="entry name" value="MetalloPept_cat_dom_sf"/>
</dbReference>
<dbReference type="AlphaFoldDB" id="A0A9P8IEH7"/>
<keyword evidence="6" id="KW-0482">Metalloprotease</keyword>
<gene>
    <name evidence="9" type="ORF">KVV02_002712</name>
</gene>
<evidence type="ECO:0000256" key="1">
    <source>
        <dbReference type="ARBA" id="ARBA00001947"/>
    </source>
</evidence>
<name>A0A9P8IEH7_MORAP</name>
<dbReference type="GO" id="GO:0016485">
    <property type="term" value="P:protein processing"/>
    <property type="evidence" value="ECO:0007669"/>
    <property type="project" value="TreeGrafter"/>
</dbReference>
<dbReference type="GO" id="GO:0004222">
    <property type="term" value="F:metalloendopeptidase activity"/>
    <property type="evidence" value="ECO:0007669"/>
    <property type="project" value="InterPro"/>
</dbReference>
<feature type="domain" description="Peptidase M13 N-terminal" evidence="8">
    <location>
        <begin position="68"/>
        <end position="275"/>
    </location>
</feature>
<evidence type="ECO:0000313" key="10">
    <source>
        <dbReference type="Proteomes" id="UP000717515"/>
    </source>
</evidence>
<comment type="cofactor">
    <cofactor evidence="1">
        <name>Zn(2+)</name>
        <dbReference type="ChEBI" id="CHEBI:29105"/>
    </cofactor>
</comment>